<dbReference type="PANTHER" id="PTHR10012">
    <property type="entry name" value="SERINE/THREONINE-PROTEIN PHOSPHATASE 2A REGULATORY SUBUNIT B"/>
    <property type="match status" value="1"/>
</dbReference>
<comment type="catalytic activity">
    <reaction evidence="1">
        <text>[protein]-peptidylproline (omega=180) = [protein]-peptidylproline (omega=0)</text>
        <dbReference type="Rhea" id="RHEA:16237"/>
        <dbReference type="Rhea" id="RHEA-COMP:10747"/>
        <dbReference type="Rhea" id="RHEA-COMP:10748"/>
        <dbReference type="ChEBI" id="CHEBI:83833"/>
        <dbReference type="ChEBI" id="CHEBI:83834"/>
        <dbReference type="EC" id="5.2.1.8"/>
    </reaction>
</comment>
<dbReference type="Gene3D" id="1.20.120.1150">
    <property type="match status" value="1"/>
</dbReference>
<feature type="compositionally biased region" description="Polar residues" evidence="14">
    <location>
        <begin position="1050"/>
        <end position="1062"/>
    </location>
</feature>
<feature type="compositionally biased region" description="Polar residues" evidence="14">
    <location>
        <begin position="1019"/>
        <end position="1034"/>
    </location>
</feature>
<comment type="function">
    <text evidence="10">PPIases accelerate the folding of proteins. It catalyzes the cis-trans isomerization of proline imidic peptide bonds in oligopeptides. Acts as a regulatory subunit for PP2A-like phosphatases modulating their activity or substrate specificity, probably by inducing a conformational change in the catalytic subunit, a direct target of the PPIase. Can reactivate inactive phosphatase PP2A-phosphatase methylesterase complexes (PP2Ai) in presence of ATP and Mg(2+) by dissociating the inactive form from the complex.</text>
</comment>
<gene>
    <name evidence="16" type="ORF">HOO65_020810</name>
</gene>
<accession>A0ABR4MPP1</accession>
<dbReference type="Gene3D" id="3.10.590.10">
    <property type="entry name" value="ph1033 like domains"/>
    <property type="match status" value="1"/>
</dbReference>
<dbReference type="CDD" id="cd21134">
    <property type="entry name" value="YTH"/>
    <property type="match status" value="1"/>
</dbReference>
<comment type="caution">
    <text evidence="16">The sequence shown here is derived from an EMBL/GenBank/DDBJ whole genome shotgun (WGS) entry which is preliminary data.</text>
</comment>
<proteinExistence type="inferred from homology"/>
<evidence type="ECO:0000256" key="1">
    <source>
        <dbReference type="ARBA" id="ARBA00000971"/>
    </source>
</evidence>
<reference evidence="16 17" key="1">
    <citation type="submission" date="2020-05" db="EMBL/GenBank/DDBJ databases">
        <title>Ceratocystis lukuohia genome.</title>
        <authorList>
            <person name="Harrington T.C."/>
            <person name="Kim K."/>
            <person name="Mayers C.G."/>
        </authorList>
    </citation>
    <scope>NUCLEOTIDE SEQUENCE [LARGE SCALE GENOMIC DNA]</scope>
    <source>
        <strain evidence="16 17">C4212</strain>
    </source>
</reference>
<dbReference type="PROSITE" id="PS50882">
    <property type="entry name" value="YTH"/>
    <property type="match status" value="1"/>
</dbReference>
<evidence type="ECO:0000256" key="10">
    <source>
        <dbReference type="ARBA" id="ARBA00025287"/>
    </source>
</evidence>
<dbReference type="Proteomes" id="UP001610728">
    <property type="component" value="Unassembled WGS sequence"/>
</dbReference>
<keyword evidence="9" id="KW-0539">Nucleus</keyword>
<dbReference type="EC" id="5.2.1.8" evidence="5"/>
<sequence>MSTTIPPAANSDAVPAIPSVTLEKTTTSPELAEVLAKDPELHLWLTNTGYFDLAKRTKVLKTYHKLAQVDQLARRRLAELKEETAKHQAAIEQERAQILQELNSHDPSSILAVPGSCAAHSLSEYVTDTGPDAVNLQTWTTSEKTLDPASKNLCKSRAVKPEYFRSFSSANLPRNTDYHARKSSPSGIQLGSHKGNTIELPRYKNSKPFLSTISRPIRTTYNLDEWMQDSARRAGSPVNLYTPHVSRRRTPSPRANLSDRLNSYRERDMHDNDRSLPDMNIDDEEMYGESNTKQGIWMTQFENGEKFAEAFAQKKTLVFFFSVNKSGSVQGYAVMKKPPSFRVPPPTWAKRIRWHASHPFVVQWLSTTEIPFSHIPHLKNPLNESKPIFYAKDGQEIPFDIGRKLIAIMNDEAKAINSPTQDVPIKPERGGWAVEEKMTRDSAKCQASSSNIDLSANFLQPLIPLSTRTLSMATPPQSTALATPGLFPKLALLDLTAPPRFQHTVKRINDGADVNTFLTSLAYRDIGVWIMQLNRALCPRREAAVQPSVPSASAFAPPADSSSSTSSTSPSSSIGRPTAIPASSLKLPSAARQRARTFSLQDVQNEAVLPASVQRVRKLLQRSEALLAQAPAEPGPAGAAHRFGNPAFRKWVALLQDAARDMMQEELGIDGGDAAECASDTGTETETESEKRTGDQLENQVAGDSQPVTALDELVSYFMGGWGSAERLDYGTGHELSFLAFLGGLWKLGFFADGEQDGPIERAIVFGIFEPYLVLVRKIILLYRLEPAGSHGVWGLDDHFFLPYIFGSAQLTRPITASEPMPLEGSVRSAPRPSSITDHTAVATHAPHNMYYAAIAFIHAVKRGPFAEHSPVLYDVSGISAGWGKINKGMLKMFNAEVLAKFPVVQHFRFGTLFAWAPDPHAAPSISSVHLRNQPHHLFQKPSVKPGAAGIAVTSTTISPPGGAGTMAPWAVGNSVGRGGANANAAASARAQPSGTAAWAEATRMPGLPMPSGGMPYSRISSGTATPNTSSGTKIPSDGDGSGNGVGGSQPIQVSTRAPWSQ</sequence>
<comment type="subcellular location">
    <subcellularLocation>
        <location evidence="3">Cytoplasm</location>
    </subcellularLocation>
    <subcellularLocation>
        <location evidence="2">Nucleus</location>
    </subcellularLocation>
</comment>
<evidence type="ECO:0000256" key="8">
    <source>
        <dbReference type="ARBA" id="ARBA00023235"/>
    </source>
</evidence>
<dbReference type="CDD" id="cd04087">
    <property type="entry name" value="PTPA"/>
    <property type="match status" value="1"/>
</dbReference>
<feature type="domain" description="YTH" evidence="15">
    <location>
        <begin position="275"/>
        <end position="409"/>
    </location>
</feature>
<evidence type="ECO:0000256" key="12">
    <source>
        <dbReference type="ARBA" id="ARBA00041577"/>
    </source>
</evidence>
<keyword evidence="17" id="KW-1185">Reference proteome</keyword>
<dbReference type="InterPro" id="IPR043170">
    <property type="entry name" value="PTPA_C_lid"/>
</dbReference>
<evidence type="ECO:0000256" key="3">
    <source>
        <dbReference type="ARBA" id="ARBA00004496"/>
    </source>
</evidence>
<evidence type="ECO:0000256" key="9">
    <source>
        <dbReference type="ARBA" id="ARBA00023242"/>
    </source>
</evidence>
<dbReference type="InterPro" id="IPR037218">
    <property type="entry name" value="PTPA_sf"/>
</dbReference>
<evidence type="ECO:0000256" key="13">
    <source>
        <dbReference type="ARBA" id="ARBA00042528"/>
    </source>
</evidence>
<dbReference type="SUPFAM" id="SSF140984">
    <property type="entry name" value="PTPA-like"/>
    <property type="match status" value="1"/>
</dbReference>
<feature type="compositionally biased region" description="Low complexity" evidence="14">
    <location>
        <begin position="549"/>
        <end position="573"/>
    </location>
</feature>
<keyword evidence="6" id="KW-0963">Cytoplasm</keyword>
<dbReference type="InterPro" id="IPR004327">
    <property type="entry name" value="Phstyr_phstse_ac"/>
</dbReference>
<feature type="region of interest" description="Disordered" evidence="14">
    <location>
        <begin position="1004"/>
        <end position="1062"/>
    </location>
</feature>
<protein>
    <recommendedName>
        <fullName evidence="11">Serine/threonine-protein phosphatase 2A activator 1</fullName>
        <ecNumber evidence="5">5.2.1.8</ecNumber>
    </recommendedName>
    <alternativeName>
        <fullName evidence="12">Peptidyl-prolyl cis-trans isomerase PTPA-1</fullName>
    </alternativeName>
    <alternativeName>
        <fullName evidence="13">Phosphotyrosyl phosphatase activator 1</fullName>
    </alternativeName>
</protein>
<name>A0ABR4MPP1_9PEZI</name>
<organism evidence="16 17">
    <name type="scientific">Ceratocystis lukuohia</name>
    <dbReference type="NCBI Taxonomy" id="2019550"/>
    <lineage>
        <taxon>Eukaryota</taxon>
        <taxon>Fungi</taxon>
        <taxon>Dikarya</taxon>
        <taxon>Ascomycota</taxon>
        <taxon>Pezizomycotina</taxon>
        <taxon>Sordariomycetes</taxon>
        <taxon>Hypocreomycetidae</taxon>
        <taxon>Microascales</taxon>
        <taxon>Ceratocystidaceae</taxon>
        <taxon>Ceratocystis</taxon>
    </lineage>
</organism>
<keyword evidence="7" id="KW-0697">Rotamase</keyword>
<evidence type="ECO:0000256" key="7">
    <source>
        <dbReference type="ARBA" id="ARBA00023110"/>
    </source>
</evidence>
<dbReference type="GeneID" id="98116443"/>
<feature type="region of interest" description="Disordered" evidence="14">
    <location>
        <begin position="236"/>
        <end position="258"/>
    </location>
</feature>
<evidence type="ECO:0000256" key="4">
    <source>
        <dbReference type="ARBA" id="ARBA00011019"/>
    </source>
</evidence>
<evidence type="ECO:0000313" key="16">
    <source>
        <dbReference type="EMBL" id="KAL2890268.1"/>
    </source>
</evidence>
<evidence type="ECO:0000256" key="5">
    <source>
        <dbReference type="ARBA" id="ARBA00013194"/>
    </source>
</evidence>
<feature type="region of interest" description="Disordered" evidence="14">
    <location>
        <begin position="672"/>
        <end position="703"/>
    </location>
</feature>
<evidence type="ECO:0000313" key="17">
    <source>
        <dbReference type="Proteomes" id="UP001610728"/>
    </source>
</evidence>
<dbReference type="Pfam" id="PF03095">
    <property type="entry name" value="PTPA"/>
    <property type="match status" value="1"/>
</dbReference>
<evidence type="ECO:0000256" key="14">
    <source>
        <dbReference type="SAM" id="MobiDB-lite"/>
    </source>
</evidence>
<dbReference type="InterPro" id="IPR007275">
    <property type="entry name" value="YTH_domain"/>
</dbReference>
<comment type="similarity">
    <text evidence="4">Belongs to the PTPA-type PPIase family.</text>
</comment>
<evidence type="ECO:0000256" key="11">
    <source>
        <dbReference type="ARBA" id="ARBA00040073"/>
    </source>
</evidence>
<feature type="compositionally biased region" description="Low complexity" evidence="14">
    <location>
        <begin position="1005"/>
        <end position="1016"/>
    </location>
</feature>
<dbReference type="PANTHER" id="PTHR10012:SF3">
    <property type="entry name" value="SERINE_THREONINE-PROTEIN PHOSPHATASE 2A ACTIVATOR 1"/>
    <property type="match status" value="1"/>
</dbReference>
<keyword evidence="8" id="KW-0413">Isomerase</keyword>
<dbReference type="EMBL" id="JABSNW010000002">
    <property type="protein sequence ID" value="KAL2890268.1"/>
    <property type="molecule type" value="Genomic_DNA"/>
</dbReference>
<dbReference type="RefSeq" id="XP_070861448.1">
    <property type="nucleotide sequence ID" value="XM_071006306.1"/>
</dbReference>
<feature type="region of interest" description="Disordered" evidence="14">
    <location>
        <begin position="175"/>
        <end position="195"/>
    </location>
</feature>
<dbReference type="Pfam" id="PF04146">
    <property type="entry name" value="YTH"/>
    <property type="match status" value="1"/>
</dbReference>
<evidence type="ECO:0000256" key="2">
    <source>
        <dbReference type="ARBA" id="ARBA00004123"/>
    </source>
</evidence>
<evidence type="ECO:0000259" key="15">
    <source>
        <dbReference type="PROSITE" id="PS50882"/>
    </source>
</evidence>
<evidence type="ECO:0000256" key="6">
    <source>
        <dbReference type="ARBA" id="ARBA00022490"/>
    </source>
</evidence>
<feature type="region of interest" description="Disordered" evidence="14">
    <location>
        <begin position="549"/>
        <end position="586"/>
    </location>
</feature>